<dbReference type="KEGG" id="anf:AQPE_4430"/>
<proteinExistence type="predicted"/>
<dbReference type="Proteomes" id="UP001193389">
    <property type="component" value="Chromosome"/>
</dbReference>
<reference evidence="2" key="1">
    <citation type="journal article" date="2020" name="Int. J. Syst. Evol. Microbiol.">
        <title>Aquipluma nitroreducens gen. nov. sp. nov., a novel facultatively anaerobic bacterium isolated from a freshwater lake.</title>
        <authorList>
            <person name="Watanabe M."/>
            <person name="Kojima H."/>
            <person name="Fukui M."/>
        </authorList>
    </citation>
    <scope>NUCLEOTIDE SEQUENCE</scope>
    <source>
        <strain evidence="2">MeG22</strain>
    </source>
</reference>
<dbReference type="InterPro" id="IPR053135">
    <property type="entry name" value="AKR2_Oxidoreductase"/>
</dbReference>
<dbReference type="PANTHER" id="PTHR43312">
    <property type="entry name" value="D-THREO-ALDOSE 1-DEHYDROGENASE"/>
    <property type="match status" value="1"/>
</dbReference>
<dbReference type="InterPro" id="IPR036812">
    <property type="entry name" value="NAD(P)_OxRdtase_dom_sf"/>
</dbReference>
<protein>
    <submittedName>
        <fullName evidence="2">Aldo/keto reductase</fullName>
    </submittedName>
</protein>
<dbReference type="SUPFAM" id="SSF51430">
    <property type="entry name" value="NAD(P)-linked oxidoreductase"/>
    <property type="match status" value="1"/>
</dbReference>
<dbReference type="AlphaFoldDB" id="A0A5K7SFJ4"/>
<dbReference type="PROSITE" id="PS51318">
    <property type="entry name" value="TAT"/>
    <property type="match status" value="1"/>
</dbReference>
<sequence length="350" mass="39268">MNDNYSRRKFIKGTVGTSLLVAGAGLLPSCSIFRMSEKDSSSIYDAKGLPTVMFGKTGVPVPRIVCGLGSRFCHLDSEEEAQRLLNYTLDHGLYYWDTAWAYDNTIGLPPGKIKSSRLVTSEVRLGPVVKTRRNEIFLSTKVTSRDPNEAMQQIETSLKRLQTDHLDQLMIHDVQSLADVDKLSEKGNLIDILHYLKEQGLTRFIGFSGHTESAAMKEMADRGDFDTMLIAMNHWNAVNNPQKRFEMAVPAAKAKGMGVIMMKVVRPRETITTLKTNDLIKYALSLKGPDVIVLGLDSIDVVKSNIEILKNFKPMDEAKMQEMAQQLTPFFNHENLPWMQPGYCDGNYLA</sequence>
<dbReference type="CDD" id="cd19100">
    <property type="entry name" value="AKR_unchar"/>
    <property type="match status" value="1"/>
</dbReference>
<evidence type="ECO:0000259" key="1">
    <source>
        <dbReference type="Pfam" id="PF00248"/>
    </source>
</evidence>
<gene>
    <name evidence="2" type="ORF">AQPE_4430</name>
</gene>
<dbReference type="Gene3D" id="3.20.20.100">
    <property type="entry name" value="NADP-dependent oxidoreductase domain"/>
    <property type="match status" value="1"/>
</dbReference>
<evidence type="ECO:0000313" key="2">
    <source>
        <dbReference type="EMBL" id="BBE20239.1"/>
    </source>
</evidence>
<dbReference type="InterPro" id="IPR023210">
    <property type="entry name" value="NADP_OxRdtase_dom"/>
</dbReference>
<dbReference type="PANTHER" id="PTHR43312:SF1">
    <property type="entry name" value="NADP-DEPENDENT OXIDOREDUCTASE DOMAIN-CONTAINING PROTEIN"/>
    <property type="match status" value="1"/>
</dbReference>
<dbReference type="RefSeq" id="WP_318348407.1">
    <property type="nucleotide sequence ID" value="NZ_AP018694.1"/>
</dbReference>
<accession>A0A5K7SFJ4</accession>
<name>A0A5K7SFJ4_9BACT</name>
<feature type="domain" description="NADP-dependent oxidoreductase" evidence="1">
    <location>
        <begin position="77"/>
        <end position="265"/>
    </location>
</feature>
<dbReference type="EMBL" id="AP018694">
    <property type="protein sequence ID" value="BBE20239.1"/>
    <property type="molecule type" value="Genomic_DNA"/>
</dbReference>
<organism evidence="2 3">
    <name type="scientific">Aquipluma nitroreducens</name>
    <dbReference type="NCBI Taxonomy" id="2010828"/>
    <lineage>
        <taxon>Bacteria</taxon>
        <taxon>Pseudomonadati</taxon>
        <taxon>Bacteroidota</taxon>
        <taxon>Bacteroidia</taxon>
        <taxon>Marinilabiliales</taxon>
        <taxon>Prolixibacteraceae</taxon>
        <taxon>Aquipluma</taxon>
    </lineage>
</organism>
<dbReference type="InterPro" id="IPR006311">
    <property type="entry name" value="TAT_signal"/>
</dbReference>
<keyword evidence="3" id="KW-1185">Reference proteome</keyword>
<evidence type="ECO:0000313" key="3">
    <source>
        <dbReference type="Proteomes" id="UP001193389"/>
    </source>
</evidence>
<dbReference type="Pfam" id="PF00248">
    <property type="entry name" value="Aldo_ket_red"/>
    <property type="match status" value="1"/>
</dbReference>